<evidence type="ECO:0000313" key="3">
    <source>
        <dbReference type="Proteomes" id="UP001295684"/>
    </source>
</evidence>
<feature type="compositionally biased region" description="Basic and acidic residues" evidence="1">
    <location>
        <begin position="140"/>
        <end position="149"/>
    </location>
</feature>
<proteinExistence type="predicted"/>
<dbReference type="EMBL" id="CAMPGE010003452">
    <property type="protein sequence ID" value="CAI2362290.1"/>
    <property type="molecule type" value="Genomic_DNA"/>
</dbReference>
<name>A0AAD1U4Q3_EUPCR</name>
<organism evidence="2 3">
    <name type="scientific">Euplotes crassus</name>
    <dbReference type="NCBI Taxonomy" id="5936"/>
    <lineage>
        <taxon>Eukaryota</taxon>
        <taxon>Sar</taxon>
        <taxon>Alveolata</taxon>
        <taxon>Ciliophora</taxon>
        <taxon>Intramacronucleata</taxon>
        <taxon>Spirotrichea</taxon>
        <taxon>Hypotrichia</taxon>
        <taxon>Euplotida</taxon>
        <taxon>Euplotidae</taxon>
        <taxon>Moneuplotes</taxon>
    </lineage>
</organism>
<gene>
    <name evidence="2" type="ORF">ECRASSUSDP1_LOCUS3612</name>
</gene>
<comment type="caution">
    <text evidence="2">The sequence shown here is derived from an EMBL/GenBank/DDBJ whole genome shotgun (WGS) entry which is preliminary data.</text>
</comment>
<dbReference type="Proteomes" id="UP001295684">
    <property type="component" value="Unassembled WGS sequence"/>
</dbReference>
<evidence type="ECO:0000313" key="2">
    <source>
        <dbReference type="EMBL" id="CAI2362290.1"/>
    </source>
</evidence>
<feature type="region of interest" description="Disordered" evidence="1">
    <location>
        <begin position="140"/>
        <end position="165"/>
    </location>
</feature>
<protein>
    <submittedName>
        <fullName evidence="2">Uncharacterized protein</fullName>
    </submittedName>
</protein>
<accession>A0AAD1U4Q3</accession>
<reference evidence="2" key="1">
    <citation type="submission" date="2023-07" db="EMBL/GenBank/DDBJ databases">
        <authorList>
            <consortium name="AG Swart"/>
            <person name="Singh M."/>
            <person name="Singh A."/>
            <person name="Seah K."/>
            <person name="Emmerich C."/>
        </authorList>
    </citation>
    <scope>NUCLEOTIDE SEQUENCE</scope>
    <source>
        <strain evidence="2">DP1</strain>
    </source>
</reference>
<keyword evidence="3" id="KW-1185">Reference proteome</keyword>
<sequence>MEIRNGGGSDRDLSDSWRFISDGEQLGDPNMQSDSQLSLIWNDMGLGIVSGHSMKRLRKIARDVCYADKYLRIYVLNDMKRRPIRQAQIYKSLLRSKKQLAKVVSKIEKKKEKILSSKFKQLRESIDTLLKEHLASRDPDCEDGYKTEESDPLQGSECQKMPSPYTEDYPDEGTLQHESDTLDRKFWAIANSNIYIFGGFLRRSIDYSPDCSISFQLDNNIDRNILRKLKFVDAPSINKASLRNLHSNGICKHALKALSKSRYQSVALKAPYEGKRLGYLPEVIKICSMTTCSIDLEYFVISKTQLRRVFINCKQVLQLNLSCCSLSLPPVSEFPRLLKRTAIQKLNLTLCAKYSGWETHPKYLVYLVEGFSKSDLKSTLKAVEFAYDEAIFEEKLAYKAFEKYRLGHVRILGDNET</sequence>
<evidence type="ECO:0000256" key="1">
    <source>
        <dbReference type="SAM" id="MobiDB-lite"/>
    </source>
</evidence>
<dbReference type="AlphaFoldDB" id="A0AAD1U4Q3"/>